<keyword evidence="8 12" id="KW-0963">Cytoplasm</keyword>
<dbReference type="NCBIfam" id="NF002634">
    <property type="entry name" value="PRK02304.1-3"/>
    <property type="match status" value="1"/>
</dbReference>
<dbReference type="Gene3D" id="3.40.50.2020">
    <property type="match status" value="1"/>
</dbReference>
<protein>
    <recommendedName>
        <fullName evidence="7 12">Adenine phosphoribosyltransferase</fullName>
        <shortName evidence="12">APRT</shortName>
        <ecNumber evidence="7 12">2.4.2.7</ecNumber>
    </recommendedName>
</protein>
<dbReference type="Proteomes" id="UP000076476">
    <property type="component" value="Unassembled WGS sequence"/>
</dbReference>
<name>A0A165XNB7_9BACI</name>
<keyword evidence="9 12" id="KW-0328">Glycosyltransferase</keyword>
<evidence type="ECO:0000256" key="6">
    <source>
        <dbReference type="ARBA" id="ARBA00011738"/>
    </source>
</evidence>
<dbReference type="InterPro" id="IPR000836">
    <property type="entry name" value="PRTase_dom"/>
</dbReference>
<dbReference type="GO" id="GO:0044209">
    <property type="term" value="P:AMP salvage"/>
    <property type="evidence" value="ECO:0007669"/>
    <property type="project" value="UniProtKB-UniRule"/>
</dbReference>
<gene>
    <name evidence="12" type="primary">apt</name>
    <name evidence="14" type="ORF">AP3564_18730</name>
    <name evidence="15" type="ORF">AZI98_09155</name>
</gene>
<comment type="catalytic activity">
    <reaction evidence="1 12">
        <text>AMP + diphosphate = 5-phospho-alpha-D-ribose 1-diphosphate + adenine</text>
        <dbReference type="Rhea" id="RHEA:16609"/>
        <dbReference type="ChEBI" id="CHEBI:16708"/>
        <dbReference type="ChEBI" id="CHEBI:33019"/>
        <dbReference type="ChEBI" id="CHEBI:58017"/>
        <dbReference type="ChEBI" id="CHEBI:456215"/>
        <dbReference type="EC" id="2.4.2.7"/>
    </reaction>
</comment>
<dbReference type="NCBIfam" id="NF002636">
    <property type="entry name" value="PRK02304.1-5"/>
    <property type="match status" value="1"/>
</dbReference>
<dbReference type="RefSeq" id="WP_063387979.1">
    <property type="nucleotide sequence ID" value="NZ_CP017703.1"/>
</dbReference>
<keyword evidence="10 12" id="KW-0808">Transferase</keyword>
<dbReference type="KEGG" id="apak:AP3564_18730"/>
<evidence type="ECO:0000313" key="16">
    <source>
        <dbReference type="Proteomes" id="UP000076476"/>
    </source>
</evidence>
<dbReference type="FunFam" id="3.40.50.2020:FF:000004">
    <property type="entry name" value="Adenine phosphoribosyltransferase"/>
    <property type="match status" value="1"/>
</dbReference>
<accession>A0A165XNB7</accession>
<evidence type="ECO:0000256" key="9">
    <source>
        <dbReference type="ARBA" id="ARBA00022676"/>
    </source>
</evidence>
<evidence type="ECO:0000313" key="14">
    <source>
        <dbReference type="EMBL" id="ASS92019.1"/>
    </source>
</evidence>
<evidence type="ECO:0000256" key="8">
    <source>
        <dbReference type="ARBA" id="ARBA00022490"/>
    </source>
</evidence>
<dbReference type="Proteomes" id="UP000214606">
    <property type="component" value="Chromosome"/>
</dbReference>
<dbReference type="CDD" id="cd06223">
    <property type="entry name" value="PRTases_typeI"/>
    <property type="match status" value="1"/>
</dbReference>
<keyword evidence="16" id="KW-1185">Reference proteome</keyword>
<comment type="subcellular location">
    <subcellularLocation>
        <location evidence="3 12">Cytoplasm</location>
    </subcellularLocation>
</comment>
<dbReference type="GO" id="GO:0002055">
    <property type="term" value="F:adenine binding"/>
    <property type="evidence" value="ECO:0007669"/>
    <property type="project" value="TreeGrafter"/>
</dbReference>
<dbReference type="EMBL" id="CP017703">
    <property type="protein sequence ID" value="ASS92019.1"/>
    <property type="molecule type" value="Genomic_DNA"/>
</dbReference>
<dbReference type="GO" id="GO:0006168">
    <property type="term" value="P:adenine salvage"/>
    <property type="evidence" value="ECO:0007669"/>
    <property type="project" value="InterPro"/>
</dbReference>
<evidence type="ECO:0000256" key="4">
    <source>
        <dbReference type="ARBA" id="ARBA00004659"/>
    </source>
</evidence>
<dbReference type="EMBL" id="LWBR01000024">
    <property type="protein sequence ID" value="KZN96218.1"/>
    <property type="molecule type" value="Genomic_DNA"/>
</dbReference>
<keyword evidence="11 12" id="KW-0660">Purine salvage</keyword>
<evidence type="ECO:0000256" key="7">
    <source>
        <dbReference type="ARBA" id="ARBA00011893"/>
    </source>
</evidence>
<dbReference type="HAMAP" id="MF_00004">
    <property type="entry name" value="Aden_phosphoribosyltr"/>
    <property type="match status" value="1"/>
</dbReference>
<evidence type="ECO:0000256" key="10">
    <source>
        <dbReference type="ARBA" id="ARBA00022679"/>
    </source>
</evidence>
<dbReference type="UniPathway" id="UPA00588">
    <property type="reaction ID" value="UER00646"/>
</dbReference>
<dbReference type="GO" id="GO:0003999">
    <property type="term" value="F:adenine phosphoribosyltransferase activity"/>
    <property type="evidence" value="ECO:0007669"/>
    <property type="project" value="UniProtKB-UniRule"/>
</dbReference>
<dbReference type="InterPro" id="IPR050054">
    <property type="entry name" value="UPRTase/APRTase"/>
</dbReference>
<evidence type="ECO:0000313" key="17">
    <source>
        <dbReference type="Proteomes" id="UP000214606"/>
    </source>
</evidence>
<evidence type="ECO:0000313" key="15">
    <source>
        <dbReference type="EMBL" id="KZN96218.1"/>
    </source>
</evidence>
<dbReference type="AlphaFoldDB" id="A0A165XNB7"/>
<dbReference type="PANTHER" id="PTHR32315:SF3">
    <property type="entry name" value="ADENINE PHOSPHORIBOSYLTRANSFERASE"/>
    <property type="match status" value="1"/>
</dbReference>
<comment type="subunit">
    <text evidence="6 12">Homodimer.</text>
</comment>
<dbReference type="Pfam" id="PF00156">
    <property type="entry name" value="Pribosyltran"/>
    <property type="match status" value="1"/>
</dbReference>
<comment type="similarity">
    <text evidence="5 12">Belongs to the purine/pyrimidine phosphoribosyltransferase family.</text>
</comment>
<organism evidence="15 16">
    <name type="scientific">Aeribacillus pallidus</name>
    <dbReference type="NCBI Taxonomy" id="33936"/>
    <lineage>
        <taxon>Bacteria</taxon>
        <taxon>Bacillati</taxon>
        <taxon>Bacillota</taxon>
        <taxon>Bacilli</taxon>
        <taxon>Bacillales</taxon>
        <taxon>Bacillaceae</taxon>
        <taxon>Aeribacillus</taxon>
    </lineage>
</organism>
<dbReference type="PANTHER" id="PTHR32315">
    <property type="entry name" value="ADENINE PHOSPHORIBOSYLTRANSFERASE"/>
    <property type="match status" value="1"/>
</dbReference>
<evidence type="ECO:0000256" key="3">
    <source>
        <dbReference type="ARBA" id="ARBA00004496"/>
    </source>
</evidence>
<dbReference type="GO" id="GO:0006166">
    <property type="term" value="P:purine ribonucleoside salvage"/>
    <property type="evidence" value="ECO:0007669"/>
    <property type="project" value="UniProtKB-UniRule"/>
</dbReference>
<reference evidence="14 17" key="2">
    <citation type="submission" date="2016-10" db="EMBL/GenBank/DDBJ databases">
        <title>The whole genome sequencing and assembly of Aeribacillus pallidus KCTC3564 strain.</title>
        <authorList>
            <person name="Lee Y.-J."/>
            <person name="Park M.-K."/>
            <person name="Yi H."/>
            <person name="Bahn Y.-S."/>
            <person name="Kim J.F."/>
            <person name="Lee D.-W."/>
        </authorList>
    </citation>
    <scope>NUCLEOTIDE SEQUENCE [LARGE SCALE GENOMIC DNA]</scope>
    <source>
        <strain evidence="14 17">KCTC3564</strain>
    </source>
</reference>
<dbReference type="SUPFAM" id="SSF53271">
    <property type="entry name" value="PRTase-like"/>
    <property type="match status" value="1"/>
</dbReference>
<dbReference type="GO" id="GO:0016208">
    <property type="term" value="F:AMP binding"/>
    <property type="evidence" value="ECO:0007669"/>
    <property type="project" value="TreeGrafter"/>
</dbReference>
<reference evidence="15 16" key="1">
    <citation type="submission" date="2016-04" db="EMBL/GenBank/DDBJ databases">
        <title>Draft genome sequence of Aeribacillus pallidus 8m3 from petroleum reservoir.</title>
        <authorList>
            <person name="Poltaraus A.B."/>
            <person name="Nazina T.N."/>
            <person name="Tourova T.P."/>
            <person name="Malakho S.M."/>
            <person name="Korshunova A.V."/>
            <person name="Sokolova D.S."/>
        </authorList>
    </citation>
    <scope>NUCLEOTIDE SEQUENCE [LARGE SCALE GENOMIC DNA]</scope>
    <source>
        <strain evidence="15 16">8m3</strain>
    </source>
</reference>
<dbReference type="NCBIfam" id="TIGR01090">
    <property type="entry name" value="apt"/>
    <property type="match status" value="1"/>
</dbReference>
<dbReference type="InterPro" id="IPR029057">
    <property type="entry name" value="PRTase-like"/>
</dbReference>
<evidence type="ECO:0000256" key="12">
    <source>
        <dbReference type="HAMAP-Rule" id="MF_00004"/>
    </source>
</evidence>
<dbReference type="InterPro" id="IPR005764">
    <property type="entry name" value="Ade_phspho_trans"/>
</dbReference>
<evidence type="ECO:0000259" key="13">
    <source>
        <dbReference type="Pfam" id="PF00156"/>
    </source>
</evidence>
<accession>A0A163YUU6</accession>
<evidence type="ECO:0000256" key="11">
    <source>
        <dbReference type="ARBA" id="ARBA00022726"/>
    </source>
</evidence>
<comment type="pathway">
    <text evidence="4 12">Purine metabolism; AMP biosynthesis via salvage pathway; AMP from adenine: step 1/1.</text>
</comment>
<evidence type="ECO:0000256" key="2">
    <source>
        <dbReference type="ARBA" id="ARBA00003968"/>
    </source>
</evidence>
<dbReference type="GeneID" id="301126954"/>
<comment type="function">
    <text evidence="2 12">Catalyzes a salvage reaction resulting in the formation of AMP, that is energically less costly than de novo synthesis.</text>
</comment>
<evidence type="ECO:0000256" key="1">
    <source>
        <dbReference type="ARBA" id="ARBA00000868"/>
    </source>
</evidence>
<dbReference type="GO" id="GO:0005737">
    <property type="term" value="C:cytoplasm"/>
    <property type="evidence" value="ECO:0007669"/>
    <property type="project" value="UniProtKB-SubCell"/>
</dbReference>
<feature type="domain" description="Phosphoribosyltransferase" evidence="13">
    <location>
        <begin position="31"/>
        <end position="149"/>
    </location>
</feature>
<evidence type="ECO:0000256" key="5">
    <source>
        <dbReference type="ARBA" id="ARBA00008391"/>
    </source>
</evidence>
<proteinExistence type="inferred from homology"/>
<dbReference type="OrthoDB" id="9803963at2"/>
<dbReference type="NCBIfam" id="NF002633">
    <property type="entry name" value="PRK02304.1-2"/>
    <property type="match status" value="1"/>
</dbReference>
<dbReference type="EC" id="2.4.2.7" evidence="7 12"/>
<dbReference type="STRING" id="33936.AZI98_09155"/>
<sequence>MDLKKYVTIVEDFPKPGISFKDITTLMDNGEAFKYATDQIVQYAREKKIDIVVGPEARGFIIGCPVAYSLGVGFAPVRKEGKLPRETIKVEYGLEYGKDALTIHKDAIKPGQRVLITDDLLATGGTIEATIKLVEQLGGEVAGIAFLIELSYLEGRKRLEGYDILALIKY</sequence>